<dbReference type="InterPro" id="IPR039513">
    <property type="entry name" value="PL-6"/>
</dbReference>
<dbReference type="CDD" id="cd14251">
    <property type="entry name" value="PL-6"/>
    <property type="match status" value="1"/>
</dbReference>
<sequence length="453" mass="47284">MRAFCLVTATALALAAAPATASAAQVVRVTSLGALRSAIDKAVPGDEIRLADGSYSAGSAISVNRSGSANAPITITAEHVGKAEIKGSAGFSFSSSASNVVLRGFKLRHGGALSVPAGSTHNRLTRLDVQLTSGGNWVTLSGDDTEFDHNVLQNRTSQGVFLQVLGPSNDMAKRVRVHHNYFSNHRFTGSNGGESIRFGLSSRQKYKAGGVVEDNLFEKADGDSEAISVKSSDNVIRYNTIRDSRGFIVLRHGDRSVVEGNILLGKSGIRFHGNDHKIVGNYVHTTANRGIVFGSGNEADSGPDSKLHDRPDRVVVAYNTVVGTTDGIHGDGGDFKPKDCVLANNILRGTGTLVSMPGGSDVKYEGNIAWGGAAGMPSGGYKAVDPKLVQQDGLYRLSAGSPAVDAGVGSYPYAGTDFDLQTRSGKFDVGADELLPGGTRKALTKADVGPLAP</sequence>
<dbReference type="GO" id="GO:0016829">
    <property type="term" value="F:lyase activity"/>
    <property type="evidence" value="ECO:0007669"/>
    <property type="project" value="UniProtKB-KW"/>
</dbReference>
<keyword evidence="2" id="KW-0456">Lyase</keyword>
<evidence type="ECO:0000313" key="3">
    <source>
        <dbReference type="Proteomes" id="UP001595645"/>
    </source>
</evidence>
<organism evidence="2 3">
    <name type="scientific">Amycolatopsis speibonae</name>
    <dbReference type="NCBI Taxonomy" id="1450224"/>
    <lineage>
        <taxon>Bacteria</taxon>
        <taxon>Bacillati</taxon>
        <taxon>Actinomycetota</taxon>
        <taxon>Actinomycetes</taxon>
        <taxon>Pseudonocardiales</taxon>
        <taxon>Pseudonocardiaceae</taxon>
        <taxon>Amycolatopsis</taxon>
    </lineage>
</organism>
<dbReference type="Pfam" id="PF14592">
    <property type="entry name" value="Chondroitinas_B"/>
    <property type="match status" value="1"/>
</dbReference>
<protein>
    <submittedName>
        <fullName evidence="2">Polysaccharide lyase 6 family protein</fullName>
    </submittedName>
</protein>
<dbReference type="RefSeq" id="WP_378242855.1">
    <property type="nucleotide sequence ID" value="NZ_JBHRWK010000058.1"/>
</dbReference>
<feature type="signal peptide" evidence="1">
    <location>
        <begin position="1"/>
        <end position="23"/>
    </location>
</feature>
<feature type="chain" id="PRO_5046752081" evidence="1">
    <location>
        <begin position="24"/>
        <end position="453"/>
    </location>
</feature>
<dbReference type="InterPro" id="IPR012334">
    <property type="entry name" value="Pectin_lyas_fold"/>
</dbReference>
<accession>A0ABV7P459</accession>
<name>A0ABV7P459_9PSEU</name>
<gene>
    <name evidence="2" type="ORF">ACFOSH_30860</name>
</gene>
<dbReference type="EMBL" id="JBHRWK010000058">
    <property type="protein sequence ID" value="MFC3453859.1"/>
    <property type="molecule type" value="Genomic_DNA"/>
</dbReference>
<keyword evidence="1" id="KW-0732">Signal</keyword>
<dbReference type="SUPFAM" id="SSF51126">
    <property type="entry name" value="Pectin lyase-like"/>
    <property type="match status" value="1"/>
</dbReference>
<keyword evidence="3" id="KW-1185">Reference proteome</keyword>
<evidence type="ECO:0000313" key="2">
    <source>
        <dbReference type="EMBL" id="MFC3453859.1"/>
    </source>
</evidence>
<dbReference type="InterPro" id="IPR011050">
    <property type="entry name" value="Pectin_lyase_fold/virulence"/>
</dbReference>
<comment type="caution">
    <text evidence="2">The sequence shown here is derived from an EMBL/GenBank/DDBJ whole genome shotgun (WGS) entry which is preliminary data.</text>
</comment>
<dbReference type="Proteomes" id="UP001595645">
    <property type="component" value="Unassembled WGS sequence"/>
</dbReference>
<evidence type="ECO:0000256" key="1">
    <source>
        <dbReference type="SAM" id="SignalP"/>
    </source>
</evidence>
<dbReference type="Gene3D" id="2.160.20.10">
    <property type="entry name" value="Single-stranded right-handed beta-helix, Pectin lyase-like"/>
    <property type="match status" value="1"/>
</dbReference>
<reference evidence="3" key="1">
    <citation type="journal article" date="2019" name="Int. J. Syst. Evol. Microbiol.">
        <title>The Global Catalogue of Microorganisms (GCM) 10K type strain sequencing project: providing services to taxonomists for standard genome sequencing and annotation.</title>
        <authorList>
            <consortium name="The Broad Institute Genomics Platform"/>
            <consortium name="The Broad Institute Genome Sequencing Center for Infectious Disease"/>
            <person name="Wu L."/>
            <person name="Ma J."/>
        </authorList>
    </citation>
    <scope>NUCLEOTIDE SEQUENCE [LARGE SCALE GENOMIC DNA]</scope>
    <source>
        <strain evidence="3">CGMCC 4.7676</strain>
    </source>
</reference>
<proteinExistence type="predicted"/>